<dbReference type="RefSeq" id="WP_277733438.1">
    <property type="nucleotide sequence ID" value="NZ_CP120733.1"/>
</dbReference>
<reference evidence="1 2" key="1">
    <citation type="submission" date="2023-03" db="EMBL/GenBank/DDBJ databases">
        <title>Complete genome sequence of Tepidibacter sp. SWIR-1, isolated from a deep-sea hydrothermal vent.</title>
        <authorList>
            <person name="Li X."/>
        </authorList>
    </citation>
    <scope>NUCLEOTIDE SEQUENCE [LARGE SCALE GENOMIC DNA]</scope>
    <source>
        <strain evidence="1 2">SWIR-1</strain>
    </source>
</reference>
<proteinExistence type="predicted"/>
<accession>A0ABY8EK28</accession>
<organism evidence="1 2">
    <name type="scientific">Tepidibacter hydrothermalis</name>
    <dbReference type="NCBI Taxonomy" id="3036126"/>
    <lineage>
        <taxon>Bacteria</taxon>
        <taxon>Bacillati</taxon>
        <taxon>Bacillota</taxon>
        <taxon>Clostridia</taxon>
        <taxon>Peptostreptococcales</taxon>
        <taxon>Peptostreptococcaceae</taxon>
        <taxon>Tepidibacter</taxon>
    </lineage>
</organism>
<keyword evidence="2" id="KW-1185">Reference proteome</keyword>
<sequence>MLCPSCSNTKVYTKRTRDHHEGNCCDYNSVGCEIPQTYDTNLIKGECIFVEKVYDAIVFRKEAEYTPDPSSEEKITFTTTLDPSTDKVVEFQDITVSCSSTNLFVEPEILSINGRPYGDLTTNIPGPAGDKIDLSFINTSECDAKGKNTQITVSQYLNVYGSVDLEMSGTALMADGSTKAFTGTETVTLPETIKIHTSAVMCIPSTATAMKPALTEFCAVISNFDAIGGLAAFEQDNTNYNLINATASIVFCISCEKKIIAPVQLCVLSTGFCKAAEYPSGFCEEYPPLFPGDVPYDPDK</sequence>
<dbReference type="EMBL" id="CP120733">
    <property type="protein sequence ID" value="WFD11398.1"/>
    <property type="molecule type" value="Genomic_DNA"/>
</dbReference>
<name>A0ABY8EK28_9FIRM</name>
<gene>
    <name evidence="1" type="ORF">P4S50_04795</name>
</gene>
<evidence type="ECO:0000313" key="1">
    <source>
        <dbReference type="EMBL" id="WFD11398.1"/>
    </source>
</evidence>
<evidence type="ECO:0000313" key="2">
    <source>
        <dbReference type="Proteomes" id="UP001222800"/>
    </source>
</evidence>
<protein>
    <submittedName>
        <fullName evidence="1">Uncharacterized protein</fullName>
    </submittedName>
</protein>
<dbReference type="Proteomes" id="UP001222800">
    <property type="component" value="Chromosome"/>
</dbReference>